<dbReference type="Pfam" id="PF01862">
    <property type="entry name" value="PvlArgDC"/>
    <property type="match status" value="1"/>
</dbReference>
<dbReference type="PIRSF" id="PIRSF005216">
    <property type="entry name" value="Pyruvoyl-dep_arg_deCO2ase"/>
    <property type="match status" value="1"/>
</dbReference>
<evidence type="ECO:0000256" key="5">
    <source>
        <dbReference type="ARBA" id="ARBA00049309"/>
    </source>
</evidence>
<dbReference type="InterPro" id="IPR002724">
    <property type="entry name" value="Pyruvoyl-dep_arg_deCO2ase"/>
</dbReference>
<evidence type="ECO:0000313" key="8">
    <source>
        <dbReference type="Proteomes" id="UP000028059"/>
    </source>
</evidence>
<comment type="similarity">
    <text evidence="1 6">Belongs to the PdaD family.</text>
</comment>
<gene>
    <name evidence="6 7" type="primary">pdaD</name>
    <name evidence="7" type="ORF">AAA799N04_01639</name>
</gene>
<keyword evidence="8" id="KW-1185">Reference proteome</keyword>
<dbReference type="Gene3D" id="3.50.20.10">
    <property type="entry name" value="Pyruvoyl-Dependent Histidine Decarboxylase, subunit B"/>
    <property type="match status" value="1"/>
</dbReference>
<dbReference type="SFLD" id="SFLDG01170">
    <property type="entry name" value="Pyruvoyl-dependent_arginine_de"/>
    <property type="match status" value="1"/>
</dbReference>
<evidence type="ECO:0000256" key="3">
    <source>
        <dbReference type="ARBA" id="ARBA00023239"/>
    </source>
</evidence>
<evidence type="ECO:0000256" key="1">
    <source>
        <dbReference type="ARBA" id="ARBA00007412"/>
    </source>
</evidence>
<proteinExistence type="inferred from homology"/>
<comment type="catalytic activity">
    <reaction evidence="5 6">
        <text>L-arginine + H(+) = agmatine + CO2</text>
        <dbReference type="Rhea" id="RHEA:17641"/>
        <dbReference type="ChEBI" id="CHEBI:15378"/>
        <dbReference type="ChEBI" id="CHEBI:16526"/>
        <dbReference type="ChEBI" id="CHEBI:32682"/>
        <dbReference type="ChEBI" id="CHEBI:58145"/>
        <dbReference type="EC" id="4.1.1.19"/>
    </reaction>
</comment>
<evidence type="ECO:0000313" key="7">
    <source>
        <dbReference type="EMBL" id="KEQ55959.1"/>
    </source>
</evidence>
<dbReference type="GO" id="GO:0008792">
    <property type="term" value="F:arginine decarboxylase activity"/>
    <property type="evidence" value="ECO:0007669"/>
    <property type="project" value="UniProtKB-UniRule"/>
</dbReference>
<dbReference type="HAMAP" id="MF_01404">
    <property type="entry name" value="PvlArgDC"/>
    <property type="match status" value="1"/>
</dbReference>
<protein>
    <recommendedName>
        <fullName evidence="6">Pyruvoyl-dependent arginine decarboxylase</fullName>
        <shortName evidence="6">PvlArgDC</shortName>
        <ecNumber evidence="6">4.1.1.19</ecNumber>
    </recommendedName>
    <component>
        <recommendedName>
            <fullName evidence="6">Pyruvoyl-dependent arginine decarboxylase subunit beta</fullName>
        </recommendedName>
    </component>
    <component>
        <recommendedName>
            <fullName evidence="6">Pyruvoyl-dependent arginine decarboxylase subunit alpha</fullName>
        </recommendedName>
    </component>
</protein>
<evidence type="ECO:0000256" key="4">
    <source>
        <dbReference type="ARBA" id="ARBA00023317"/>
    </source>
</evidence>
<dbReference type="SFLD" id="SFLDS00055">
    <property type="entry name" value="Pyruvoyl-Dependent_Histidine/A"/>
    <property type="match status" value="1"/>
</dbReference>
<feature type="site" description="Cleavage (non-hydrolytic)" evidence="6">
    <location>
        <begin position="43"/>
        <end position="44"/>
    </location>
</feature>
<reference evidence="7 8" key="1">
    <citation type="submission" date="2014-06" db="EMBL/GenBank/DDBJ databases">
        <authorList>
            <person name="Ngugi D.K."/>
            <person name="Blom J."/>
            <person name="Alam I."/>
            <person name="Rashid M."/>
            <person name="Ba Alawi W."/>
            <person name="Zhang G."/>
            <person name="Hikmawan T."/>
            <person name="Guan Y."/>
            <person name="Antunes A."/>
            <person name="Siam R."/>
            <person name="ElDorry H."/>
            <person name="Bajic V."/>
            <person name="Stingl U."/>
        </authorList>
    </citation>
    <scope>NUCLEOTIDE SEQUENCE [LARGE SCALE GENOMIC DNA]</scope>
    <source>
        <strain evidence="7">SCGC AAA799-N04</strain>
    </source>
</reference>
<feature type="chain" id="PRO_5023349303" description="Pyruvoyl-dependent arginine decarboxylase subunit beta" evidence="6">
    <location>
        <begin position="1"/>
        <end position="43"/>
    </location>
</feature>
<keyword evidence="4 6" id="KW-0670">Pyruvate</keyword>
<dbReference type="EMBL" id="JOKN01000043">
    <property type="protein sequence ID" value="KEQ55959.1"/>
    <property type="molecule type" value="Genomic_DNA"/>
</dbReference>
<dbReference type="Proteomes" id="UP000028059">
    <property type="component" value="Unassembled WGS sequence"/>
</dbReference>
<dbReference type="EC" id="4.1.1.19" evidence="6"/>
<dbReference type="PANTHER" id="PTHR40438:SF1">
    <property type="entry name" value="PYRUVOYL-DEPENDENT ARGININE DECARBOXYLASE"/>
    <property type="match status" value="1"/>
</dbReference>
<evidence type="ECO:0000256" key="2">
    <source>
        <dbReference type="ARBA" id="ARBA00022793"/>
    </source>
</evidence>
<keyword evidence="2 6" id="KW-0210">Decarboxylase</keyword>
<organism evidence="7 8">
    <name type="scientific">Marine Group I thaumarchaeote SCGC AAA799-N04</name>
    <dbReference type="NCBI Taxonomy" id="1502293"/>
    <lineage>
        <taxon>Archaea</taxon>
        <taxon>Nitrososphaerota</taxon>
        <taxon>Marine Group I</taxon>
    </lineage>
</organism>
<dbReference type="AlphaFoldDB" id="A0A081RL86"/>
<comment type="cofactor">
    <cofactor evidence="6">
        <name>pyruvate</name>
        <dbReference type="ChEBI" id="CHEBI:15361"/>
    </cofactor>
    <text evidence="6">Binds 1 pyruvoyl group covalently per subunit.</text>
</comment>
<dbReference type="InterPro" id="IPR016105">
    <property type="entry name" value="Pyr-dep_his/arg-deCO2ase_sand"/>
</dbReference>
<dbReference type="PANTHER" id="PTHR40438">
    <property type="entry name" value="PYRUVOYL-DEPENDENT ARGININE DECARBOXYLASE"/>
    <property type="match status" value="1"/>
</dbReference>
<dbReference type="GO" id="GO:0006527">
    <property type="term" value="P:L-arginine catabolic process"/>
    <property type="evidence" value="ECO:0007669"/>
    <property type="project" value="InterPro"/>
</dbReference>
<dbReference type="InterPro" id="IPR016104">
    <property type="entry name" value="Pyr-dep_his/arg-deCO2ase"/>
</dbReference>
<feature type="modified residue" description="Pyruvic acid (Ser)" evidence="6">
    <location>
        <position position="44"/>
    </location>
</feature>
<sequence length="183" mass="20472">MLDLVAKKLFLTKGKGVHEDRLTSFEYALRDAGIAGTNLVLISSIFPPKAKLIPRKEGLKQIKPGQILFTIYSKNQTNEPHRMCSASVGIAQPKDKTRYGYLSEYEAFGQSQIQAGDYAEDIAAQMLASSLGIPFDVDKNWDEKRQQWKISGEIYKTQNITQQTRGDKDGKWTTVFAAAVLLL</sequence>
<evidence type="ECO:0000256" key="6">
    <source>
        <dbReference type="HAMAP-Rule" id="MF_01404"/>
    </source>
</evidence>
<dbReference type="SUPFAM" id="SSF56271">
    <property type="entry name" value="Pyruvoyl-dependent histidine and arginine decarboxylases"/>
    <property type="match status" value="1"/>
</dbReference>
<name>A0A081RL86_9ARCH</name>
<dbReference type="PATRIC" id="fig|1502293.3.peg.1518"/>
<keyword evidence="3 6" id="KW-0456">Lyase</keyword>
<feature type="chain" id="PRO_5023349302" description="Pyruvoyl-dependent arginine decarboxylase subunit alpha" evidence="6">
    <location>
        <begin position="44"/>
        <end position="183"/>
    </location>
</feature>
<accession>A0A081RL86</accession>
<comment type="caution">
    <text evidence="7">The sequence shown here is derived from an EMBL/GenBank/DDBJ whole genome shotgun (WGS) entry which is preliminary data.</text>
</comment>